<dbReference type="HOGENOM" id="CLU_008615_3_1_6"/>
<organism evidence="4 5">
    <name type="scientific">Glaciecola nitratireducens (strain JCM 12485 / KCTC 12276 / FR1064)</name>
    <dbReference type="NCBI Taxonomy" id="1085623"/>
    <lineage>
        <taxon>Bacteria</taxon>
        <taxon>Pseudomonadati</taxon>
        <taxon>Pseudomonadota</taxon>
        <taxon>Gammaproteobacteria</taxon>
        <taxon>Alteromonadales</taxon>
        <taxon>Alteromonadaceae</taxon>
        <taxon>Brumicola</taxon>
    </lineage>
</organism>
<dbReference type="InterPro" id="IPR001375">
    <property type="entry name" value="Peptidase_S9_cat"/>
</dbReference>
<dbReference type="Pfam" id="PF00326">
    <property type="entry name" value="Peptidase_S9"/>
    <property type="match status" value="1"/>
</dbReference>
<feature type="domain" description="Peptidase S9 prolyl oligopeptidase catalytic" evidence="3">
    <location>
        <begin position="433"/>
        <end position="645"/>
    </location>
</feature>
<dbReference type="PANTHER" id="PTHR42776:SF27">
    <property type="entry name" value="DIPEPTIDYL PEPTIDASE FAMILY MEMBER 6"/>
    <property type="match status" value="1"/>
</dbReference>
<dbReference type="GO" id="GO:0006508">
    <property type="term" value="P:proteolysis"/>
    <property type="evidence" value="ECO:0007669"/>
    <property type="project" value="InterPro"/>
</dbReference>
<proteinExistence type="predicted"/>
<dbReference type="AlphaFoldDB" id="G4QF92"/>
<evidence type="ECO:0000259" key="3">
    <source>
        <dbReference type="Pfam" id="PF00326"/>
    </source>
</evidence>
<gene>
    <name evidence="4" type="ordered locus">GNIT_0282</name>
</gene>
<evidence type="ECO:0000313" key="5">
    <source>
        <dbReference type="Proteomes" id="UP000009282"/>
    </source>
</evidence>
<dbReference type="OrthoDB" id="4269629at2"/>
<dbReference type="InterPro" id="IPR029058">
    <property type="entry name" value="AB_hydrolase_fold"/>
</dbReference>
<protein>
    <submittedName>
        <fullName evidence="4">Peptidase S9, prolyl oligopeptidase active site region</fullName>
    </submittedName>
</protein>
<dbReference type="Gene3D" id="3.40.50.1820">
    <property type="entry name" value="alpha/beta hydrolase"/>
    <property type="match status" value="1"/>
</dbReference>
<keyword evidence="2" id="KW-0732">Signal</keyword>
<dbReference type="PROSITE" id="PS00708">
    <property type="entry name" value="PRO_ENDOPEP_SER"/>
    <property type="match status" value="1"/>
</dbReference>
<reference evidence="4 5" key="1">
    <citation type="journal article" date="2011" name="J. Bacteriol.">
        <title>Complete genome sequence of seawater bacterium Glaciecola nitratireducens FR1064T.</title>
        <authorList>
            <person name="Bian F."/>
            <person name="Qin Q.L."/>
            <person name="Xie B.B."/>
            <person name="Shu Y.L."/>
            <person name="Zhang X.Y."/>
            <person name="Yu Y."/>
            <person name="Chen B."/>
            <person name="Chen X.L."/>
            <person name="Zhou B.C."/>
            <person name="Zhang Y.Z."/>
        </authorList>
    </citation>
    <scope>NUCLEOTIDE SEQUENCE [LARGE SCALE GENOMIC DNA]</scope>
    <source>
        <strain evidence="5">JCM 12485 / KCTC 12276 / FR1064</strain>
    </source>
</reference>
<dbReference type="EMBL" id="CP003060">
    <property type="protein sequence ID" value="AEP28436.1"/>
    <property type="molecule type" value="Genomic_DNA"/>
</dbReference>
<dbReference type="GO" id="GO:0004252">
    <property type="term" value="F:serine-type endopeptidase activity"/>
    <property type="evidence" value="ECO:0007669"/>
    <property type="project" value="InterPro"/>
</dbReference>
<keyword evidence="1" id="KW-0378">Hydrolase</keyword>
<dbReference type="Proteomes" id="UP000009282">
    <property type="component" value="Chromosome"/>
</dbReference>
<evidence type="ECO:0000256" key="1">
    <source>
        <dbReference type="ARBA" id="ARBA00022801"/>
    </source>
</evidence>
<dbReference type="RefSeq" id="WP_014107315.1">
    <property type="nucleotide sequence ID" value="NC_016041.1"/>
</dbReference>
<dbReference type="eggNOG" id="COG1506">
    <property type="taxonomic scope" value="Bacteria"/>
</dbReference>
<dbReference type="PANTHER" id="PTHR42776">
    <property type="entry name" value="SERINE PEPTIDASE S9 FAMILY MEMBER"/>
    <property type="match status" value="1"/>
</dbReference>
<evidence type="ECO:0000313" key="4">
    <source>
        <dbReference type="EMBL" id="AEP28436.1"/>
    </source>
</evidence>
<keyword evidence="5" id="KW-1185">Reference proteome</keyword>
<dbReference type="KEGG" id="gni:GNIT_0282"/>
<accession>G4QF92</accession>
<dbReference type="SUPFAM" id="SSF53474">
    <property type="entry name" value="alpha/beta-Hydrolases"/>
    <property type="match status" value="1"/>
</dbReference>
<dbReference type="InterPro" id="IPR002471">
    <property type="entry name" value="Pept_S9_AS"/>
</dbReference>
<sequence length="645" mass="71568">MQYMCFAILFLFLSSASVDAQTHSKAPLEALSMVPFVESPTISPNGQLIAAITPDGNAQSVVVTPYGTLDFGRVVKLKDADDRIESIRWINDERLLVYTSYSKTVLAQKVRFYRLYSLNKDGSDLRTLEVAKILRNEFYSGINVLSMLNKDPEHILVSAYTDKDNNDPAVFKVNVYSGKFDKEISAVSGVSTWLADVNGNVQVGMKRKYNSSSKQVDVSIIYRKDTKTEDWDTIYQYEAGIGSFLNIISVIDDNTLAVSTDFGENQVVLREFDLRSKTFGKVIFKVEGYDLDSAITKDGKLVGYSYVDDFYRIKYFDEELAQRQALMQSTFKGFETFVISASKDKQRLIVGLASTDKPVRYYLVDLAAQKASAWLSQYPALEGLSLPGKTKIAITTKGGTALSGYFTSGAKAEKSPLIVLPHGGPRARDTQYFDIWVQLLARRGFAVLQVNFRGSEGFGNAFETAGYKQWGKLMQQDVYEAMDFVGKNALADTSNACIVGASYGGYVALTAGFQEPDRFKCVVSVNGIADIPEMLRKDGAWGGNSKATLRQLIGDVDVDTELADLNANSAINYVAKFTAPVLLIHSESDTRVSYTQGKAFYEALEEADKKAEYILLKDGTHFIDSPENREIAFTAIDKFVGRYLK</sequence>
<evidence type="ECO:0000256" key="2">
    <source>
        <dbReference type="SAM" id="SignalP"/>
    </source>
</evidence>
<name>G4QF92_GLANF</name>
<dbReference type="STRING" id="1085623.GNIT_0282"/>
<dbReference type="SUPFAM" id="SSF82171">
    <property type="entry name" value="DPP6 N-terminal domain-like"/>
    <property type="match status" value="1"/>
</dbReference>
<feature type="signal peptide" evidence="2">
    <location>
        <begin position="1"/>
        <end position="20"/>
    </location>
</feature>
<feature type="chain" id="PRO_5003467190" evidence="2">
    <location>
        <begin position="21"/>
        <end position="645"/>
    </location>
</feature>